<dbReference type="OrthoDB" id="3562540at2759"/>
<evidence type="ECO:0000313" key="2">
    <source>
        <dbReference type="Proteomes" id="UP000800200"/>
    </source>
</evidence>
<dbReference type="AlphaFoldDB" id="A0A6A6DH13"/>
<dbReference type="EMBL" id="ML994675">
    <property type="protein sequence ID" value="KAF2178445.1"/>
    <property type="molecule type" value="Genomic_DNA"/>
</dbReference>
<organism evidence="1 2">
    <name type="scientific">Zopfia rhizophila CBS 207.26</name>
    <dbReference type="NCBI Taxonomy" id="1314779"/>
    <lineage>
        <taxon>Eukaryota</taxon>
        <taxon>Fungi</taxon>
        <taxon>Dikarya</taxon>
        <taxon>Ascomycota</taxon>
        <taxon>Pezizomycotina</taxon>
        <taxon>Dothideomycetes</taxon>
        <taxon>Dothideomycetes incertae sedis</taxon>
        <taxon>Zopfiaceae</taxon>
        <taxon>Zopfia</taxon>
    </lineage>
</organism>
<evidence type="ECO:0008006" key="3">
    <source>
        <dbReference type="Google" id="ProtNLM"/>
    </source>
</evidence>
<protein>
    <recommendedName>
        <fullName evidence="3">Fungal N-terminal domain-containing protein</fullName>
    </recommendedName>
</protein>
<keyword evidence="2" id="KW-1185">Reference proteome</keyword>
<name>A0A6A6DH13_9PEZI</name>
<proteinExistence type="predicted"/>
<evidence type="ECO:0000313" key="1">
    <source>
        <dbReference type="EMBL" id="KAF2178445.1"/>
    </source>
</evidence>
<accession>A0A6A6DH13</accession>
<dbReference type="Proteomes" id="UP000800200">
    <property type="component" value="Unassembled WGS sequence"/>
</dbReference>
<sequence>MEALSVAASAVQLAAYSASIITFIGKLFKSLRNLPQQYHQYEVQLLLLIHITFNIENNPALQTKDIKVHLEATTKEVAALQSLLCRPKIAFARSSVVRRLWDTIEGFEQQVSSRLERLRQMTIVLQISLESENTRQVYCIRQGVNRLNTLFAISGVGDQGAARAMDNSDVSRQTHLSVHLADKGAKDRFPIGERCRLHAR</sequence>
<gene>
    <name evidence="1" type="ORF">K469DRAFT_332932</name>
</gene>
<reference evidence="1" key="1">
    <citation type="journal article" date="2020" name="Stud. Mycol.">
        <title>101 Dothideomycetes genomes: a test case for predicting lifestyles and emergence of pathogens.</title>
        <authorList>
            <person name="Haridas S."/>
            <person name="Albert R."/>
            <person name="Binder M."/>
            <person name="Bloem J."/>
            <person name="Labutti K."/>
            <person name="Salamov A."/>
            <person name="Andreopoulos B."/>
            <person name="Baker S."/>
            <person name="Barry K."/>
            <person name="Bills G."/>
            <person name="Bluhm B."/>
            <person name="Cannon C."/>
            <person name="Castanera R."/>
            <person name="Culley D."/>
            <person name="Daum C."/>
            <person name="Ezra D."/>
            <person name="Gonzalez J."/>
            <person name="Henrissat B."/>
            <person name="Kuo A."/>
            <person name="Liang C."/>
            <person name="Lipzen A."/>
            <person name="Lutzoni F."/>
            <person name="Magnuson J."/>
            <person name="Mondo S."/>
            <person name="Nolan M."/>
            <person name="Ohm R."/>
            <person name="Pangilinan J."/>
            <person name="Park H.-J."/>
            <person name="Ramirez L."/>
            <person name="Alfaro M."/>
            <person name="Sun H."/>
            <person name="Tritt A."/>
            <person name="Yoshinaga Y."/>
            <person name="Zwiers L.-H."/>
            <person name="Turgeon B."/>
            <person name="Goodwin S."/>
            <person name="Spatafora J."/>
            <person name="Crous P."/>
            <person name="Grigoriev I."/>
        </authorList>
    </citation>
    <scope>NUCLEOTIDE SEQUENCE</scope>
    <source>
        <strain evidence="1">CBS 207.26</strain>
    </source>
</reference>